<dbReference type="Proteomes" id="UP000434172">
    <property type="component" value="Unassembled WGS sequence"/>
</dbReference>
<sequence>MESVPLRNFQFPSDNGDNAREIPREGEDLRPPRIESSALGRHDYGPGTFLPLSAQEAASLPELNFKPPALKLWYPVLIQIWFIACLSGVGVLVFFGRTQSTVLHLRLQYSYALWLYAPGIIAFLTTMLWRGTLQSYNRIIPYSHMAKPLVNEALGASLNEPLNRIPGGNINPGLILSLFQSGDYLSCAVNISPLVTWLLIPVKSGLIQLVEDGAGWGVRISVGFGAIAMITYFWLFLVTFSITIFFSRNHTGLKWSPCTLAAQISLIQGSNILDEFANIPTEKWDSLNDAVRSWPKEGLRLHLGYWKKANSNLVIHGVRFLQANDTHTTSDLDPERGIRNFDTRAPYITYQKLPANINSRPVQGTSPSDSRPHVDRVWNTFLSDAYLVIVTILGASALISATVAWAKGFRHSSSSFAPDNKIVHPEKGRHDSQTGNADPEGTIRVFLRGIVFTVLPSLLFGLFNNSFLAADIYQRTMTPIANMASPLEEVERARFHPEEANIKGAMAKDSMLLDYISLDIIICNSVYIVAGRSFAFVETPSPAGGVYYVVTIQERNFFAAFGIMIFYIISLWILRPHGVVRTCRRHFTLMDLASLVHQSHILQCPEFWLQSPSDTEDHLRAQVTLANRVYTYGIYKRYHQNEHVGIAPHSIPHAWDVSEGATLPNLHYSIELARDMLRYGLDGNDALKYAQVLLETSPRTEDGCVRVRSNEYRSWRKVYRRPRGPQANTSSHEGETTTTSSYQPPRPDPWSGSYQRINHIETPTMDAETGGTGARDGGEGDMDRRSP</sequence>
<dbReference type="AlphaFoldDB" id="A0A8H3VYP5"/>
<comment type="caution">
    <text evidence="3">The sequence shown here is derived from an EMBL/GenBank/DDBJ whole genome shotgun (WGS) entry which is preliminary data.</text>
</comment>
<keyword evidence="4" id="KW-1185">Reference proteome</keyword>
<dbReference type="OrthoDB" id="3057599at2759"/>
<feature type="transmembrane region" description="Helical" evidence="2">
    <location>
        <begin position="222"/>
        <end position="246"/>
    </location>
</feature>
<proteinExistence type="predicted"/>
<dbReference type="PANTHER" id="PTHR37544:SF3">
    <property type="entry name" value="SPRAY"/>
    <property type="match status" value="1"/>
</dbReference>
<gene>
    <name evidence="3" type="ORF">GQ607_016440</name>
</gene>
<name>A0A8H3VYP5_9PEZI</name>
<feature type="transmembrane region" description="Helical" evidence="2">
    <location>
        <begin position="445"/>
        <end position="467"/>
    </location>
</feature>
<accession>A0A8H3VYP5</accession>
<reference evidence="3 4" key="1">
    <citation type="submission" date="2019-12" db="EMBL/GenBank/DDBJ databases">
        <title>A genome sequence resource for the geographically widespread anthracnose pathogen Colletotrichum asianum.</title>
        <authorList>
            <person name="Meng Y."/>
        </authorList>
    </citation>
    <scope>NUCLEOTIDE SEQUENCE [LARGE SCALE GENOMIC DNA]</scope>
    <source>
        <strain evidence="3 4">ICMP 18580</strain>
    </source>
</reference>
<evidence type="ECO:0000313" key="3">
    <source>
        <dbReference type="EMBL" id="KAF0316340.1"/>
    </source>
</evidence>
<keyword evidence="2" id="KW-1133">Transmembrane helix</keyword>
<feature type="transmembrane region" description="Helical" evidence="2">
    <location>
        <begin position="512"/>
        <end position="537"/>
    </location>
</feature>
<evidence type="ECO:0000256" key="1">
    <source>
        <dbReference type="SAM" id="MobiDB-lite"/>
    </source>
</evidence>
<feature type="compositionally biased region" description="Basic and acidic residues" evidence="1">
    <location>
        <begin position="776"/>
        <end position="787"/>
    </location>
</feature>
<keyword evidence="2" id="KW-0472">Membrane</keyword>
<protein>
    <submittedName>
        <fullName evidence="3">Uncharacterized protein</fullName>
    </submittedName>
</protein>
<organism evidence="3 4">
    <name type="scientific">Colletotrichum asianum</name>
    <dbReference type="NCBI Taxonomy" id="702518"/>
    <lineage>
        <taxon>Eukaryota</taxon>
        <taxon>Fungi</taxon>
        <taxon>Dikarya</taxon>
        <taxon>Ascomycota</taxon>
        <taxon>Pezizomycotina</taxon>
        <taxon>Sordariomycetes</taxon>
        <taxon>Hypocreomycetidae</taxon>
        <taxon>Glomerellales</taxon>
        <taxon>Glomerellaceae</taxon>
        <taxon>Colletotrichum</taxon>
        <taxon>Colletotrichum gloeosporioides species complex</taxon>
    </lineage>
</organism>
<feature type="transmembrane region" description="Helical" evidence="2">
    <location>
        <begin position="385"/>
        <end position="406"/>
    </location>
</feature>
<dbReference type="PANTHER" id="PTHR37544">
    <property type="entry name" value="SPRAY-RELATED"/>
    <property type="match status" value="1"/>
</dbReference>
<keyword evidence="2" id="KW-0812">Transmembrane</keyword>
<evidence type="ECO:0000313" key="4">
    <source>
        <dbReference type="Proteomes" id="UP000434172"/>
    </source>
</evidence>
<feature type="region of interest" description="Disordered" evidence="1">
    <location>
        <begin position="1"/>
        <end position="32"/>
    </location>
</feature>
<feature type="transmembrane region" description="Helical" evidence="2">
    <location>
        <begin position="72"/>
        <end position="96"/>
    </location>
</feature>
<evidence type="ECO:0000256" key="2">
    <source>
        <dbReference type="SAM" id="Phobius"/>
    </source>
</evidence>
<dbReference type="EMBL" id="WOWK01000163">
    <property type="protein sequence ID" value="KAF0316340.1"/>
    <property type="molecule type" value="Genomic_DNA"/>
</dbReference>
<feature type="region of interest" description="Disordered" evidence="1">
    <location>
        <begin position="717"/>
        <end position="787"/>
    </location>
</feature>
<feature type="transmembrane region" description="Helical" evidence="2">
    <location>
        <begin position="108"/>
        <end position="129"/>
    </location>
</feature>
<feature type="compositionally biased region" description="Basic and acidic residues" evidence="1">
    <location>
        <begin position="17"/>
        <end position="32"/>
    </location>
</feature>
<feature type="transmembrane region" description="Helical" evidence="2">
    <location>
        <begin position="557"/>
        <end position="574"/>
    </location>
</feature>